<dbReference type="EMBL" id="JASSZA010000010">
    <property type="protein sequence ID" value="KAK2101055.1"/>
    <property type="molecule type" value="Genomic_DNA"/>
</dbReference>
<evidence type="ECO:0000313" key="1">
    <source>
        <dbReference type="EMBL" id="KAK2101055.1"/>
    </source>
</evidence>
<dbReference type="Proteomes" id="UP001266305">
    <property type="component" value="Unassembled WGS sequence"/>
</dbReference>
<protein>
    <submittedName>
        <fullName evidence="1">Uncharacterized protein</fullName>
    </submittedName>
</protein>
<proteinExistence type="predicted"/>
<feature type="non-terminal residue" evidence="1">
    <location>
        <position position="1"/>
    </location>
</feature>
<name>A0ABQ9UWC2_SAGOE</name>
<keyword evidence="2" id="KW-1185">Reference proteome</keyword>
<evidence type="ECO:0000313" key="2">
    <source>
        <dbReference type="Proteomes" id="UP001266305"/>
    </source>
</evidence>
<feature type="non-terminal residue" evidence="1">
    <location>
        <position position="103"/>
    </location>
</feature>
<comment type="caution">
    <text evidence="1">The sequence shown here is derived from an EMBL/GenBank/DDBJ whole genome shotgun (WGS) entry which is preliminary data.</text>
</comment>
<reference evidence="1 2" key="1">
    <citation type="submission" date="2023-05" db="EMBL/GenBank/DDBJ databases">
        <title>B98-5 Cell Line De Novo Hybrid Assembly: An Optical Mapping Approach.</title>
        <authorList>
            <person name="Kananen K."/>
            <person name="Auerbach J.A."/>
            <person name="Kautto E."/>
            <person name="Blachly J.S."/>
        </authorList>
    </citation>
    <scope>NUCLEOTIDE SEQUENCE [LARGE SCALE GENOMIC DNA]</scope>
    <source>
        <strain evidence="1">B95-8</strain>
        <tissue evidence="1">Cell line</tissue>
    </source>
</reference>
<organism evidence="1 2">
    <name type="scientific">Saguinus oedipus</name>
    <name type="common">Cotton-top tamarin</name>
    <name type="synonym">Oedipomidas oedipus</name>
    <dbReference type="NCBI Taxonomy" id="9490"/>
    <lineage>
        <taxon>Eukaryota</taxon>
        <taxon>Metazoa</taxon>
        <taxon>Chordata</taxon>
        <taxon>Craniata</taxon>
        <taxon>Vertebrata</taxon>
        <taxon>Euteleostomi</taxon>
        <taxon>Mammalia</taxon>
        <taxon>Eutheria</taxon>
        <taxon>Euarchontoglires</taxon>
        <taxon>Primates</taxon>
        <taxon>Haplorrhini</taxon>
        <taxon>Platyrrhini</taxon>
        <taxon>Cebidae</taxon>
        <taxon>Callitrichinae</taxon>
        <taxon>Saguinus</taxon>
    </lineage>
</organism>
<gene>
    <name evidence="1" type="ORF">P7K49_022403</name>
</gene>
<sequence length="103" mass="11342">CYRPRNPSKKPGSAEGRAWTELNSLTFYFPIVKTLTGTQEPALPQKYDSFGRLTNVTFPTGQVSSFRSDTDSSVHVQVETSSKDDVTITTNLSASGAFYTLLQ</sequence>
<accession>A0ABQ9UWC2</accession>